<keyword evidence="4" id="KW-1185">Reference proteome</keyword>
<feature type="compositionally biased region" description="Basic and acidic residues" evidence="1">
    <location>
        <begin position="77"/>
        <end position="86"/>
    </location>
</feature>
<gene>
    <name evidence="3" type="ORF">NE237_020660</name>
</gene>
<reference evidence="3" key="1">
    <citation type="journal article" date="2023" name="Plant J.">
        <title>The genome of the king protea, Protea cynaroides.</title>
        <authorList>
            <person name="Chang J."/>
            <person name="Duong T.A."/>
            <person name="Schoeman C."/>
            <person name="Ma X."/>
            <person name="Roodt D."/>
            <person name="Barker N."/>
            <person name="Li Z."/>
            <person name="Van de Peer Y."/>
            <person name="Mizrachi E."/>
        </authorList>
    </citation>
    <scope>NUCLEOTIDE SEQUENCE</scope>
    <source>
        <tissue evidence="3">Young leaves</tissue>
    </source>
</reference>
<accession>A0A9Q0H7P7</accession>
<dbReference type="EMBL" id="JAMYWD010000009">
    <property type="protein sequence ID" value="KAJ4960750.1"/>
    <property type="molecule type" value="Genomic_DNA"/>
</dbReference>
<keyword evidence="2" id="KW-0472">Membrane</keyword>
<protein>
    <submittedName>
        <fullName evidence="3">Uncharacterized protein</fullName>
    </submittedName>
</protein>
<organism evidence="3 4">
    <name type="scientific">Protea cynaroides</name>
    <dbReference type="NCBI Taxonomy" id="273540"/>
    <lineage>
        <taxon>Eukaryota</taxon>
        <taxon>Viridiplantae</taxon>
        <taxon>Streptophyta</taxon>
        <taxon>Embryophyta</taxon>
        <taxon>Tracheophyta</taxon>
        <taxon>Spermatophyta</taxon>
        <taxon>Magnoliopsida</taxon>
        <taxon>Proteales</taxon>
        <taxon>Proteaceae</taxon>
        <taxon>Protea</taxon>
    </lineage>
</organism>
<dbReference type="Proteomes" id="UP001141806">
    <property type="component" value="Unassembled WGS sequence"/>
</dbReference>
<sequence length="99" mass="12021">MIREFIILCLFSPFPPFIFFPFDQFTPYGSGGQLVHVLCLEYMINLWWWVWMYSMLLCWLVFVWLSLCYGLCERHTERERERERDPPMNATAFNLNCGH</sequence>
<feature type="transmembrane region" description="Helical" evidence="2">
    <location>
        <begin position="50"/>
        <end position="72"/>
    </location>
</feature>
<proteinExistence type="predicted"/>
<keyword evidence="2" id="KW-1133">Transmembrane helix</keyword>
<name>A0A9Q0H7P7_9MAGN</name>
<evidence type="ECO:0000313" key="3">
    <source>
        <dbReference type="EMBL" id="KAJ4960750.1"/>
    </source>
</evidence>
<feature type="region of interest" description="Disordered" evidence="1">
    <location>
        <begin position="77"/>
        <end position="99"/>
    </location>
</feature>
<evidence type="ECO:0000256" key="1">
    <source>
        <dbReference type="SAM" id="MobiDB-lite"/>
    </source>
</evidence>
<evidence type="ECO:0000313" key="4">
    <source>
        <dbReference type="Proteomes" id="UP001141806"/>
    </source>
</evidence>
<evidence type="ECO:0000256" key="2">
    <source>
        <dbReference type="SAM" id="Phobius"/>
    </source>
</evidence>
<dbReference type="AlphaFoldDB" id="A0A9Q0H7P7"/>
<comment type="caution">
    <text evidence="3">The sequence shown here is derived from an EMBL/GenBank/DDBJ whole genome shotgun (WGS) entry which is preliminary data.</text>
</comment>
<feature type="transmembrane region" description="Helical" evidence="2">
    <location>
        <begin position="5"/>
        <end position="22"/>
    </location>
</feature>
<keyword evidence="2" id="KW-0812">Transmembrane</keyword>